<name>A0A8K0PIV9_9PEZI</name>
<dbReference type="Pfam" id="PF00646">
    <property type="entry name" value="F-box"/>
    <property type="match status" value="1"/>
</dbReference>
<sequence>MPEGNTCPNLPQPTATSLHLSHVTQLPERSEDHYIDGLILHTSLLVMAATQPSPMEAPAATHPAQDEVIANPYLVVGVLTKLTIQDILRCIRVCKDWKHLIDRSSDLQERLFLKPLRSKACPETPYALSTEKPNLSLDTDRSDDQHIKGHADGKITHTTYPLLLGKPPLPSFSLHGPGLYWGPTSARKLVRSYKEGQSWQRMFITQPPVSQFHIALVGGDLGFDDRDLHVQQQADSGGVRWANVVSTLIGKMNQRQLVLVDDKDGWEEGRREDWRGYDHGAICQLSGPSRRYWVEGLIIPKDVLVTDHSRKD</sequence>
<dbReference type="Proteomes" id="UP000809789">
    <property type="component" value="Unassembled WGS sequence"/>
</dbReference>
<gene>
    <name evidence="2" type="ORF">KVT40_004557</name>
</gene>
<feature type="domain" description="F-box" evidence="1">
    <location>
        <begin position="78"/>
        <end position="104"/>
    </location>
</feature>
<dbReference type="InterPro" id="IPR001810">
    <property type="entry name" value="F-box_dom"/>
</dbReference>
<dbReference type="SUPFAM" id="SSF81383">
    <property type="entry name" value="F-box domain"/>
    <property type="match status" value="1"/>
</dbReference>
<accession>A0A8K0PIV9</accession>
<dbReference type="OrthoDB" id="3800738at2759"/>
<reference evidence="2" key="1">
    <citation type="submission" date="2021-07" db="EMBL/GenBank/DDBJ databases">
        <title>Elsinoe batatas strain:CRI-CJ2 Genome sequencing and assembly.</title>
        <authorList>
            <person name="Huang L."/>
        </authorList>
    </citation>
    <scope>NUCLEOTIDE SEQUENCE</scope>
    <source>
        <strain evidence="2">CRI-CJ2</strain>
    </source>
</reference>
<evidence type="ECO:0000259" key="1">
    <source>
        <dbReference type="Pfam" id="PF00646"/>
    </source>
</evidence>
<organism evidence="2 3">
    <name type="scientific">Elsinoe batatas</name>
    <dbReference type="NCBI Taxonomy" id="2601811"/>
    <lineage>
        <taxon>Eukaryota</taxon>
        <taxon>Fungi</taxon>
        <taxon>Dikarya</taxon>
        <taxon>Ascomycota</taxon>
        <taxon>Pezizomycotina</taxon>
        <taxon>Dothideomycetes</taxon>
        <taxon>Dothideomycetidae</taxon>
        <taxon>Myriangiales</taxon>
        <taxon>Elsinoaceae</taxon>
        <taxon>Elsinoe</taxon>
    </lineage>
</organism>
<dbReference type="InterPro" id="IPR036047">
    <property type="entry name" value="F-box-like_dom_sf"/>
</dbReference>
<proteinExistence type="predicted"/>
<protein>
    <recommendedName>
        <fullName evidence="1">F-box domain-containing protein</fullName>
    </recommendedName>
</protein>
<evidence type="ECO:0000313" key="3">
    <source>
        <dbReference type="Proteomes" id="UP000809789"/>
    </source>
</evidence>
<dbReference type="EMBL" id="JAESVG020000005">
    <property type="protein sequence ID" value="KAG8627074.1"/>
    <property type="molecule type" value="Genomic_DNA"/>
</dbReference>
<evidence type="ECO:0000313" key="2">
    <source>
        <dbReference type="EMBL" id="KAG8627074.1"/>
    </source>
</evidence>
<dbReference type="Gene3D" id="1.20.1280.50">
    <property type="match status" value="1"/>
</dbReference>
<comment type="caution">
    <text evidence="2">The sequence shown here is derived from an EMBL/GenBank/DDBJ whole genome shotgun (WGS) entry which is preliminary data.</text>
</comment>
<dbReference type="AlphaFoldDB" id="A0A8K0PIV9"/>
<keyword evidence="3" id="KW-1185">Reference proteome</keyword>